<accession>A0A517VB92</accession>
<dbReference type="RefSeq" id="WP_145226102.1">
    <property type="nucleotide sequence ID" value="NZ_CP036343.1"/>
</dbReference>
<keyword evidence="3" id="KW-0238">DNA-binding</keyword>
<keyword evidence="2" id="KW-0805">Transcription regulation</keyword>
<comment type="similarity">
    <text evidence="1">Belongs to the BlaI transcriptional regulatory family.</text>
</comment>
<sequence length="127" mass="14482">MSQHIELSRRERQIMDSIYSRGEATVLEIQSDLPNAPTPTAIRTMLRILMEKTIVRRHKQGREFVYAPTSPRRPEGTKALKHVIQTFFDGSFKQALAAQLTSGDDTLTDDELREMVKLIKAAREKGN</sequence>
<dbReference type="Gene3D" id="1.10.10.10">
    <property type="entry name" value="Winged helix-like DNA-binding domain superfamily/Winged helix DNA-binding domain"/>
    <property type="match status" value="1"/>
</dbReference>
<evidence type="ECO:0000256" key="4">
    <source>
        <dbReference type="ARBA" id="ARBA00023163"/>
    </source>
</evidence>
<organism evidence="5 6">
    <name type="scientific">Gimesia algae</name>
    <dbReference type="NCBI Taxonomy" id="2527971"/>
    <lineage>
        <taxon>Bacteria</taxon>
        <taxon>Pseudomonadati</taxon>
        <taxon>Planctomycetota</taxon>
        <taxon>Planctomycetia</taxon>
        <taxon>Planctomycetales</taxon>
        <taxon>Planctomycetaceae</taxon>
        <taxon>Gimesia</taxon>
    </lineage>
</organism>
<proteinExistence type="inferred from homology"/>
<dbReference type="PIRSF" id="PIRSF019455">
    <property type="entry name" value="CopR_AtkY"/>
    <property type="match status" value="1"/>
</dbReference>
<protein>
    <submittedName>
        <fullName evidence="5">Penicillinase repressor</fullName>
    </submittedName>
</protein>
<dbReference type="InterPro" id="IPR036390">
    <property type="entry name" value="WH_DNA-bd_sf"/>
</dbReference>
<dbReference type="GO" id="GO:0003677">
    <property type="term" value="F:DNA binding"/>
    <property type="evidence" value="ECO:0007669"/>
    <property type="project" value="UniProtKB-KW"/>
</dbReference>
<keyword evidence="6" id="KW-1185">Reference proteome</keyword>
<dbReference type="SUPFAM" id="SSF46785">
    <property type="entry name" value="Winged helix' DNA-binding domain"/>
    <property type="match status" value="1"/>
</dbReference>
<evidence type="ECO:0000256" key="2">
    <source>
        <dbReference type="ARBA" id="ARBA00023015"/>
    </source>
</evidence>
<evidence type="ECO:0000313" key="6">
    <source>
        <dbReference type="Proteomes" id="UP000316855"/>
    </source>
</evidence>
<dbReference type="GO" id="GO:0045892">
    <property type="term" value="P:negative regulation of DNA-templated transcription"/>
    <property type="evidence" value="ECO:0007669"/>
    <property type="project" value="InterPro"/>
</dbReference>
<name>A0A517VB92_9PLAN</name>
<dbReference type="AlphaFoldDB" id="A0A517VB92"/>
<gene>
    <name evidence="5" type="primary">blaI_7</name>
    <name evidence="5" type="ORF">Pan161_19250</name>
</gene>
<dbReference type="OrthoDB" id="279010at2"/>
<dbReference type="InterPro" id="IPR005650">
    <property type="entry name" value="BlaI_family"/>
</dbReference>
<evidence type="ECO:0000256" key="1">
    <source>
        <dbReference type="ARBA" id="ARBA00011046"/>
    </source>
</evidence>
<evidence type="ECO:0000256" key="3">
    <source>
        <dbReference type="ARBA" id="ARBA00023125"/>
    </source>
</evidence>
<dbReference type="EMBL" id="CP036343">
    <property type="protein sequence ID" value="QDT90275.1"/>
    <property type="molecule type" value="Genomic_DNA"/>
</dbReference>
<evidence type="ECO:0000313" key="5">
    <source>
        <dbReference type="EMBL" id="QDT90275.1"/>
    </source>
</evidence>
<dbReference type="Proteomes" id="UP000316855">
    <property type="component" value="Chromosome"/>
</dbReference>
<dbReference type="Pfam" id="PF03965">
    <property type="entry name" value="Penicillinase_R"/>
    <property type="match status" value="1"/>
</dbReference>
<keyword evidence="4" id="KW-0804">Transcription</keyword>
<reference evidence="5 6" key="1">
    <citation type="submission" date="2019-02" db="EMBL/GenBank/DDBJ databases">
        <title>Deep-cultivation of Planctomycetes and their phenomic and genomic characterization uncovers novel biology.</title>
        <authorList>
            <person name="Wiegand S."/>
            <person name="Jogler M."/>
            <person name="Boedeker C."/>
            <person name="Pinto D."/>
            <person name="Vollmers J."/>
            <person name="Rivas-Marin E."/>
            <person name="Kohn T."/>
            <person name="Peeters S.H."/>
            <person name="Heuer A."/>
            <person name="Rast P."/>
            <person name="Oberbeckmann S."/>
            <person name="Bunk B."/>
            <person name="Jeske O."/>
            <person name="Meyerdierks A."/>
            <person name="Storesund J.E."/>
            <person name="Kallscheuer N."/>
            <person name="Luecker S."/>
            <person name="Lage O.M."/>
            <person name="Pohl T."/>
            <person name="Merkel B.J."/>
            <person name="Hornburger P."/>
            <person name="Mueller R.-W."/>
            <person name="Bruemmer F."/>
            <person name="Labrenz M."/>
            <person name="Spormann A.M."/>
            <person name="Op den Camp H."/>
            <person name="Overmann J."/>
            <person name="Amann R."/>
            <person name="Jetten M.S.M."/>
            <person name="Mascher T."/>
            <person name="Medema M.H."/>
            <person name="Devos D.P."/>
            <person name="Kaster A.-K."/>
            <person name="Ovreas L."/>
            <person name="Rohde M."/>
            <person name="Galperin M.Y."/>
            <person name="Jogler C."/>
        </authorList>
    </citation>
    <scope>NUCLEOTIDE SEQUENCE [LARGE SCALE GENOMIC DNA]</scope>
    <source>
        <strain evidence="5 6">Pan161</strain>
    </source>
</reference>
<dbReference type="InterPro" id="IPR036388">
    <property type="entry name" value="WH-like_DNA-bd_sf"/>
</dbReference>
<dbReference type="KEGG" id="gax:Pan161_19250"/>